<protein>
    <recommendedName>
        <fullName evidence="4">Yippee domain-containing protein</fullName>
    </recommendedName>
</protein>
<feature type="compositionally biased region" description="Polar residues" evidence="2">
    <location>
        <begin position="136"/>
        <end position="146"/>
    </location>
</feature>
<evidence type="ECO:0000256" key="1">
    <source>
        <dbReference type="SAM" id="Coils"/>
    </source>
</evidence>
<sequence length="584" mass="65084">MDVVTCSCAKCGTFIGDFENLWNQIGRRHFSPVSLKRKDWSVGLQHSGDVRIAPTETIIEDSYLQDLACVGCEEKLGLLCHDAPPGHILRKDQLILDLDKMMVISGSTRKPCTPVIKHTYPLKRNGPKIGHDDNTQENGNEMNGQDDNLAVADSDHLPQADDADRLQHLAQFADWAEGAIDSQKRDIDRISASVNKIETDMRSFKDFMAMVRRELTVRPTNIEMDDVRASVHSLRDEIDESRSTNVAKPAEGSLSFEGVDLITESITSLSQKVNEIDSLKLEIQFLKIKLKRSEDITRNAGRYADSQPSTPLPVTARHQDESSAYVRPLVDQLQRNSTGFEKHMSSSPALDDKRTKKARLSGKDMRAAVAPHVQPGSTLRKPSRLSHVLLPVSQDRLALDVDELDDMAPTGDITDDAAYEPKPAGIDPATATGGVTRSWSPLNEGQPVASKPSWRTANLRNSQNRKAKSSRKSRGESDELDPDFIPLTAKGTKDRRYTAGRWSNRRRASGNLQGGTDDMENGEEDIVQSVERDDAPTIPQAVMLNPAHQQPMTDEKHQKSKQEILQARERLVKDTIEREMYMAI</sequence>
<dbReference type="VEuPathDB" id="FungiDB:GMDG_06887"/>
<name>A0A177ADA1_9PEZI</name>
<accession>A0A177ADA1</accession>
<dbReference type="GeneID" id="36287223"/>
<feature type="region of interest" description="Disordered" evidence="2">
    <location>
        <begin position="408"/>
        <end position="496"/>
    </location>
</feature>
<dbReference type="OrthoDB" id="5396360at2759"/>
<gene>
    <name evidence="3" type="ORF">VC83_04150</name>
</gene>
<feature type="coiled-coil region" evidence="1">
    <location>
        <begin position="269"/>
        <end position="296"/>
    </location>
</feature>
<feature type="compositionally biased region" description="Polar residues" evidence="2">
    <location>
        <begin position="453"/>
        <end position="462"/>
    </location>
</feature>
<feature type="region of interest" description="Disordered" evidence="2">
    <location>
        <begin position="338"/>
        <end position="366"/>
    </location>
</feature>
<feature type="region of interest" description="Disordered" evidence="2">
    <location>
        <begin position="120"/>
        <end position="149"/>
    </location>
</feature>
<dbReference type="Proteomes" id="UP000077154">
    <property type="component" value="Unassembled WGS sequence"/>
</dbReference>
<dbReference type="AlphaFoldDB" id="A0A177ADA1"/>
<dbReference type="eggNOG" id="ENOG502SJVM">
    <property type="taxonomic scope" value="Eukaryota"/>
</dbReference>
<reference evidence="3" key="1">
    <citation type="submission" date="2016-03" db="EMBL/GenBank/DDBJ databases">
        <title>Updated assembly of Pseudogymnoascus destructans, the fungus causing white-nose syndrome of bats.</title>
        <authorList>
            <person name="Palmer J.M."/>
            <person name="Drees K.P."/>
            <person name="Foster J.T."/>
            <person name="Lindner D.L."/>
        </authorList>
    </citation>
    <scope>NUCLEOTIDE SEQUENCE [LARGE SCALE GENOMIC DNA]</scope>
    <source>
        <strain evidence="3">20631-21</strain>
    </source>
</reference>
<evidence type="ECO:0008006" key="4">
    <source>
        <dbReference type="Google" id="ProtNLM"/>
    </source>
</evidence>
<evidence type="ECO:0000313" key="3">
    <source>
        <dbReference type="EMBL" id="OAF59154.1"/>
    </source>
</evidence>
<proteinExistence type="predicted"/>
<evidence type="ECO:0000256" key="2">
    <source>
        <dbReference type="SAM" id="MobiDB-lite"/>
    </source>
</evidence>
<dbReference type="EMBL" id="KV441394">
    <property type="protein sequence ID" value="OAF59154.1"/>
    <property type="molecule type" value="Genomic_DNA"/>
</dbReference>
<feature type="compositionally biased region" description="Basic residues" evidence="2">
    <location>
        <begin position="463"/>
        <end position="472"/>
    </location>
</feature>
<organism evidence="3">
    <name type="scientific">Pseudogymnoascus destructans</name>
    <dbReference type="NCBI Taxonomy" id="655981"/>
    <lineage>
        <taxon>Eukaryota</taxon>
        <taxon>Fungi</taxon>
        <taxon>Dikarya</taxon>
        <taxon>Ascomycota</taxon>
        <taxon>Pezizomycotina</taxon>
        <taxon>Leotiomycetes</taxon>
        <taxon>Thelebolales</taxon>
        <taxon>Thelebolaceae</taxon>
        <taxon>Pseudogymnoascus</taxon>
    </lineage>
</organism>
<keyword evidence="1" id="KW-0175">Coiled coil</keyword>
<feature type="compositionally biased region" description="Basic and acidic residues" evidence="2">
    <location>
        <begin position="340"/>
        <end position="354"/>
    </location>
</feature>
<feature type="compositionally biased region" description="Polar residues" evidence="2">
    <location>
        <begin position="433"/>
        <end position="443"/>
    </location>
</feature>
<dbReference type="RefSeq" id="XP_024324438.1">
    <property type="nucleotide sequence ID" value="XM_024467786.1"/>
</dbReference>